<dbReference type="AlphaFoldDB" id="A0A292PZF9"/>
<name>A0A292PZF9_9PEZI</name>
<reference evidence="1" key="1">
    <citation type="submission" date="2015-10" db="EMBL/GenBank/DDBJ databases">
        <authorList>
            <person name="Regsiter A."/>
            <person name="william w."/>
        </authorList>
    </citation>
    <scope>NUCLEOTIDE SEQUENCE</scope>
    <source>
        <strain evidence="1">Montdore</strain>
    </source>
</reference>
<protein>
    <submittedName>
        <fullName evidence="1">Uncharacterized protein</fullName>
    </submittedName>
</protein>
<sequence>MFFTSLHEAGPKRTLKICELIRRPLKVCEGCPARTGASEIKASLGDQTLAQVPKDVQKATELHLARQCEALVAACGGPRSGSISRDIAARPRIPEDKEWYALAADRKRGQLGTGDEPLDALTKR</sequence>
<accession>A0A292PZF9</accession>
<evidence type="ECO:0000313" key="1">
    <source>
        <dbReference type="EMBL" id="CUS11787.1"/>
    </source>
</evidence>
<evidence type="ECO:0000313" key="2">
    <source>
        <dbReference type="Proteomes" id="UP001412239"/>
    </source>
</evidence>
<proteinExistence type="predicted"/>
<gene>
    <name evidence="1" type="ORF">GSTUAT00004117001</name>
</gene>
<dbReference type="Proteomes" id="UP001412239">
    <property type="component" value="Unassembled WGS sequence"/>
</dbReference>
<keyword evidence="2" id="KW-1185">Reference proteome</keyword>
<dbReference type="EMBL" id="LN891012">
    <property type="protein sequence ID" value="CUS11787.1"/>
    <property type="molecule type" value="Genomic_DNA"/>
</dbReference>
<organism evidence="1 2">
    <name type="scientific">Tuber aestivum</name>
    <name type="common">summer truffle</name>
    <dbReference type="NCBI Taxonomy" id="59557"/>
    <lineage>
        <taxon>Eukaryota</taxon>
        <taxon>Fungi</taxon>
        <taxon>Dikarya</taxon>
        <taxon>Ascomycota</taxon>
        <taxon>Pezizomycotina</taxon>
        <taxon>Pezizomycetes</taxon>
        <taxon>Pezizales</taxon>
        <taxon>Tuberaceae</taxon>
        <taxon>Tuber</taxon>
    </lineage>
</organism>